<accession>A0A931PUW2</accession>
<comment type="caution">
    <text evidence="2">The sequence shown here is derived from an EMBL/GenBank/DDBJ whole genome shotgun (WGS) entry which is preliminary data.</text>
</comment>
<dbReference type="Pfam" id="PF14321">
    <property type="entry name" value="DUF4382"/>
    <property type="match status" value="1"/>
</dbReference>
<protein>
    <submittedName>
        <fullName evidence="2">DUF4382 domain-containing protein</fullName>
    </submittedName>
</protein>
<evidence type="ECO:0000313" key="2">
    <source>
        <dbReference type="EMBL" id="MBI1756972.1"/>
    </source>
</evidence>
<dbReference type="InterPro" id="IPR025491">
    <property type="entry name" value="DUF4382"/>
</dbReference>
<proteinExistence type="predicted"/>
<feature type="domain" description="DUF4382" evidence="1">
    <location>
        <begin position="33"/>
        <end position="153"/>
    </location>
</feature>
<gene>
    <name evidence="2" type="ORF">HYR64_07695</name>
</gene>
<dbReference type="Proteomes" id="UP000727962">
    <property type="component" value="Unassembled WGS sequence"/>
</dbReference>
<dbReference type="EMBL" id="JACOSL010000046">
    <property type="protein sequence ID" value="MBI1756972.1"/>
    <property type="molecule type" value="Genomic_DNA"/>
</dbReference>
<dbReference type="PROSITE" id="PS51257">
    <property type="entry name" value="PROKAR_LIPOPROTEIN"/>
    <property type="match status" value="1"/>
</dbReference>
<sequence>MKTLFRPLVVAFVALLIAIGCGGGGGGGLASVVGLFMTDNLNVGYDHVWATVKKVTFDPVSGASFTAYDDPAGHTIDLRTLRDASGARFSFLNAISPPAGPWAHVNVWLDKTLTLVPTGSTAGVTRLFKDFDPATNEKELTFDFAPARTLRAGTDNLCIDFDLSQWSDDGTFVTAVIHEAATDHLGESDRNEPLELHGAIGGLAGTAPDQTFNLTFGNGMTVAVQTNAQTAIFNNDGSPNPVLGNGEHVELSGTFSAPDHVFVATRIRINVEAEDGGAEVFGTPSAIDSTAHTFDITVTEAEGLVPEASTIHVVVNATSRYFRGCGLSIGIDDFFTLLAADGAKVGAEGTFDATSNTLTALRLIVVPFGSSTELAEAKGTDSNVDAVAGTFDLTLSAFEGFNVAAGSTIHIATNGSTQFFGPDGAPIDKAAFFAGLAAAASVGVQGTWDATTQTITALRAKLITAEGAGFVFVEGTSSSVDSTAHTFSATIFHWEDALLVSGETLSVVTNSSTVYKGADGVVITQDAFFAALAGGPVRVGVAGTLSGTTLTAAVARLLGG</sequence>
<reference evidence="2" key="1">
    <citation type="submission" date="2020-07" db="EMBL/GenBank/DDBJ databases">
        <title>Huge and variable diversity of episymbiotic CPR bacteria and DPANN archaea in groundwater ecosystems.</title>
        <authorList>
            <person name="He C.Y."/>
            <person name="Keren R."/>
            <person name="Whittaker M."/>
            <person name="Farag I.F."/>
            <person name="Doudna J."/>
            <person name="Cate J.H.D."/>
            <person name="Banfield J.F."/>
        </authorList>
    </citation>
    <scope>NUCLEOTIDE SEQUENCE</scope>
    <source>
        <strain evidence="2">NC_groundwater_17_Pr7_B-0.1um_64_12</strain>
    </source>
</reference>
<evidence type="ECO:0000313" key="3">
    <source>
        <dbReference type="Proteomes" id="UP000727962"/>
    </source>
</evidence>
<name>A0A931PUW2_FIMGI</name>
<evidence type="ECO:0000259" key="1">
    <source>
        <dbReference type="Pfam" id="PF14321"/>
    </source>
</evidence>
<organism evidence="2 3">
    <name type="scientific">Fimbriimonas ginsengisoli</name>
    <dbReference type="NCBI Taxonomy" id="1005039"/>
    <lineage>
        <taxon>Bacteria</taxon>
        <taxon>Bacillati</taxon>
        <taxon>Armatimonadota</taxon>
        <taxon>Fimbriimonadia</taxon>
        <taxon>Fimbriimonadales</taxon>
        <taxon>Fimbriimonadaceae</taxon>
        <taxon>Fimbriimonas</taxon>
    </lineage>
</organism>
<dbReference type="AlphaFoldDB" id="A0A931PUW2"/>